<organism evidence="1">
    <name type="scientific">hydrothermal vent metagenome</name>
    <dbReference type="NCBI Taxonomy" id="652676"/>
    <lineage>
        <taxon>unclassified sequences</taxon>
        <taxon>metagenomes</taxon>
        <taxon>ecological metagenomes</taxon>
    </lineage>
</organism>
<accession>A0A3B0TRU8</accession>
<gene>
    <name evidence="1" type="ORF">MNBD_ALPHA09-2317</name>
</gene>
<dbReference type="AlphaFoldDB" id="A0A3B0TRU8"/>
<dbReference type="EMBL" id="UOEM01000120">
    <property type="protein sequence ID" value="VAW18913.1"/>
    <property type="molecule type" value="Genomic_DNA"/>
</dbReference>
<reference evidence="1" key="1">
    <citation type="submission" date="2018-06" db="EMBL/GenBank/DDBJ databases">
        <authorList>
            <person name="Zhirakovskaya E."/>
        </authorList>
    </citation>
    <scope>NUCLEOTIDE SEQUENCE</scope>
</reference>
<proteinExistence type="predicted"/>
<protein>
    <recommendedName>
        <fullName evidence="2">Sulfite exporter TauE/SafE family protein</fullName>
    </recommendedName>
</protein>
<sequence>MPAEVSLLAASALLILSAATSFITAAFGIGGGVVLIGVLATL</sequence>
<evidence type="ECO:0000313" key="1">
    <source>
        <dbReference type="EMBL" id="VAW18913.1"/>
    </source>
</evidence>
<feature type="non-terminal residue" evidence="1">
    <location>
        <position position="42"/>
    </location>
</feature>
<name>A0A3B0TRU8_9ZZZZ</name>
<evidence type="ECO:0008006" key="2">
    <source>
        <dbReference type="Google" id="ProtNLM"/>
    </source>
</evidence>